<evidence type="ECO:0000259" key="3">
    <source>
        <dbReference type="Pfam" id="PF24930"/>
    </source>
</evidence>
<dbReference type="PANTHER" id="PTHR10794">
    <property type="entry name" value="ABHYDROLASE DOMAIN-CONTAINING PROTEIN"/>
    <property type="match status" value="1"/>
</dbReference>
<feature type="compositionally biased region" description="Polar residues" evidence="2">
    <location>
        <begin position="732"/>
        <end position="742"/>
    </location>
</feature>
<feature type="compositionally biased region" description="Polar residues" evidence="2">
    <location>
        <begin position="767"/>
        <end position="785"/>
    </location>
</feature>
<feature type="compositionally biased region" description="Polar residues" evidence="2">
    <location>
        <begin position="828"/>
        <end position="839"/>
    </location>
</feature>
<keyword evidence="5" id="KW-1185">Reference proteome</keyword>
<dbReference type="GO" id="GO:0047372">
    <property type="term" value="F:monoacylglycerol lipase activity"/>
    <property type="evidence" value="ECO:0007669"/>
    <property type="project" value="TreeGrafter"/>
</dbReference>
<feature type="compositionally biased region" description="Basic and acidic residues" evidence="2">
    <location>
        <begin position="1118"/>
        <end position="1133"/>
    </location>
</feature>
<feature type="compositionally biased region" description="Basic and acidic residues" evidence="2">
    <location>
        <begin position="930"/>
        <end position="951"/>
    </location>
</feature>
<feature type="compositionally biased region" description="Basic and acidic residues" evidence="2">
    <location>
        <begin position="818"/>
        <end position="827"/>
    </location>
</feature>
<feature type="domain" description="DUF7750" evidence="3">
    <location>
        <begin position="591"/>
        <end position="655"/>
    </location>
</feature>
<feature type="compositionally biased region" description="Basic and acidic residues" evidence="2">
    <location>
        <begin position="743"/>
        <end position="766"/>
    </location>
</feature>
<proteinExistence type="inferred from homology"/>
<feature type="region of interest" description="Disordered" evidence="2">
    <location>
        <begin position="1105"/>
        <end position="1133"/>
    </location>
</feature>
<feature type="region of interest" description="Disordered" evidence="2">
    <location>
        <begin position="966"/>
        <end position="1012"/>
    </location>
</feature>
<dbReference type="PANTHER" id="PTHR10794:SF92">
    <property type="entry name" value="EMBRYOGENESIS-ASSOCIATED PROTEIN EMB8"/>
    <property type="match status" value="1"/>
</dbReference>
<feature type="region of interest" description="Disordered" evidence="2">
    <location>
        <begin position="677"/>
        <end position="889"/>
    </location>
</feature>
<feature type="region of interest" description="Disordered" evidence="2">
    <location>
        <begin position="930"/>
        <end position="954"/>
    </location>
</feature>
<evidence type="ECO:0000256" key="2">
    <source>
        <dbReference type="SAM" id="MobiDB-lite"/>
    </source>
</evidence>
<reference evidence="4 5" key="1">
    <citation type="journal article" date="2020" name="Nat. Commun.">
        <title>Genome of Tripterygium wilfordii and identification of cytochrome P450 involved in triptolide biosynthesis.</title>
        <authorList>
            <person name="Tu L."/>
            <person name="Su P."/>
            <person name="Zhang Z."/>
            <person name="Gao L."/>
            <person name="Wang J."/>
            <person name="Hu T."/>
            <person name="Zhou J."/>
            <person name="Zhang Y."/>
            <person name="Zhao Y."/>
            <person name="Liu Y."/>
            <person name="Song Y."/>
            <person name="Tong Y."/>
            <person name="Lu Y."/>
            <person name="Yang J."/>
            <person name="Xu C."/>
            <person name="Jia M."/>
            <person name="Peters R.J."/>
            <person name="Huang L."/>
            <person name="Gao W."/>
        </authorList>
    </citation>
    <scope>NUCLEOTIDE SEQUENCE [LARGE SCALE GENOMIC DNA]</scope>
    <source>
        <strain evidence="5">cv. XIE 37</strain>
        <tissue evidence="4">Leaf</tissue>
    </source>
</reference>
<gene>
    <name evidence="4" type="ORF">HS088_TW04G00345</name>
</gene>
<organism evidence="4 5">
    <name type="scientific">Tripterygium wilfordii</name>
    <name type="common">Thunder God vine</name>
    <dbReference type="NCBI Taxonomy" id="458696"/>
    <lineage>
        <taxon>Eukaryota</taxon>
        <taxon>Viridiplantae</taxon>
        <taxon>Streptophyta</taxon>
        <taxon>Embryophyta</taxon>
        <taxon>Tracheophyta</taxon>
        <taxon>Spermatophyta</taxon>
        <taxon>Magnoliopsida</taxon>
        <taxon>eudicotyledons</taxon>
        <taxon>Gunneridae</taxon>
        <taxon>Pentapetalae</taxon>
        <taxon>rosids</taxon>
        <taxon>fabids</taxon>
        <taxon>Celastrales</taxon>
        <taxon>Celastraceae</taxon>
        <taxon>Tripterygium</taxon>
    </lineage>
</organism>
<feature type="compositionally biased region" description="Basic and acidic residues" evidence="2">
    <location>
        <begin position="1325"/>
        <end position="1335"/>
    </location>
</feature>
<comment type="caution">
    <text evidence="4">The sequence shown here is derived from an EMBL/GenBank/DDBJ whole genome shotgun (WGS) entry which is preliminary data.</text>
</comment>
<feature type="region of interest" description="Disordered" evidence="2">
    <location>
        <begin position="1315"/>
        <end position="1335"/>
    </location>
</feature>
<accession>A0A7J7DPR7</accession>
<evidence type="ECO:0000313" key="5">
    <source>
        <dbReference type="Proteomes" id="UP000593562"/>
    </source>
</evidence>
<dbReference type="InterPro" id="IPR056652">
    <property type="entry name" value="DUF7750"/>
</dbReference>
<feature type="compositionally biased region" description="Acidic residues" evidence="2">
    <location>
        <begin position="984"/>
        <end position="1001"/>
    </location>
</feature>
<protein>
    <recommendedName>
        <fullName evidence="3">DUF7750 domain-containing protein</fullName>
    </recommendedName>
</protein>
<dbReference type="SUPFAM" id="SSF53474">
    <property type="entry name" value="alpha/beta-Hydrolases"/>
    <property type="match status" value="1"/>
</dbReference>
<dbReference type="Proteomes" id="UP000593562">
    <property type="component" value="Unassembled WGS sequence"/>
</dbReference>
<name>A0A7J7DPR7_TRIWF</name>
<dbReference type="Gene3D" id="3.40.50.1820">
    <property type="entry name" value="alpha/beta hydrolase"/>
    <property type="match status" value="1"/>
</dbReference>
<evidence type="ECO:0000256" key="1">
    <source>
        <dbReference type="ARBA" id="ARBA00010884"/>
    </source>
</evidence>
<dbReference type="GO" id="GO:0034338">
    <property type="term" value="F:short-chain carboxylesterase activity"/>
    <property type="evidence" value="ECO:0007669"/>
    <property type="project" value="TreeGrafter"/>
</dbReference>
<sequence>MNLSSHHSLLHLKPPHPLLFIPNRTFQIHEFGVYKRRRLKPSRKLSLRSQLPPLDSLFHDILSQFPSPESVGILAPVLGFASGVAAYVSQLSSSRASSDRKSDVGEWILFTSPTPFNRFVVLRCPSISIEGGEFLEDVNEKLIKEGRHFVKLNSGRMLVMGGNQSESGGLDEKLEYQRVCLSTEDGGVISMDWPANLDLEQEHGLDTTVLLVPGTPEGSMDKNVQSFVCEALLRGFFPIVMNPRGCARSPLTTARLFTAADSDDICTAIQFINMARPWTTLMAVGWGYGANMLTKYLAEVGEKTPLTAATCIDNPFDLEEATRSAPYYTALNQKLIGGMIEILRSNKELFQGRAKGFDVEKALATKSVREFEKAISMVSYGFEAIEEFYSKSCTREVIGNVRIPLLFIQNDDGTTPKFSIPRSLIAENPFTSLLLCSCLSSNVVASNRAAISWCQHLTIEWLTAVELGLLKGRHPLLKDVDVSINPSSGLSLVNGRDGRASDKGGQLSKLLDVTPPNTLNASATDAVRQMLEDGGRTASIHLKARRYSGRNLDFENGRSQEGDDYAFQQTGSVEAELVKEEEAIPVDSERGQVLETAQVVMNMLDVNLPGTLSEEEKKKVLTAVNQGETLMTALQDAVPEDVREKLTAAVSGILQVQRTNLKFDGLRIPTVSSNPKVQVQEKLREASSASQVKKIDDTADASEGNQPGTDQPAAQVESELQHAENLRKSAGLGQSQDDISNSVRKDTDESERIHEAHEFVKGKETSYSDSSVNGTETGSKPNSNTDTEKSVVTEESVVNEPKAENVRTAPVETNNESNIEKTEERTSDSSVDQTKTASSMMEEDASPVGSSSDAQIHVIDVGVDGDQKKDSKSMPPVLDQNKPSVFDSNSPTFSVSEALDALTGMDDSTQVAVNSVFGVIENMLSQLEENHDENKIGVKGEKNDSAPDKQHVPYGPELEITKESMNSVSVNSDTSNDSPAYDCSDNEDSIDVEGGWEEEPDPASCGRNDFDGSQGVSKANYVGDEEKTKHSLVGSKLLDDYPNVLLNNIPLYIIARAYGDPLRSENLNRYSISKIPTKKALDSDTTAALLLDYFPEEGQWKLLEQPSRFGDSSGDTTNNKDNDGKVPFDSPRKVDDRDTCIEPTYVILDTENQHEPVGEYDKNVEYQSEELVQLVKSIIIEALRIEVGRKLSAADMKYMEPSLSSDLLEVANAVSLAVKVDKHHLGYLGAKDFRINSTSKKVGTLHGEQIIWSISSVVQGTSYLRRVLPVGVIVGSCLAALRKYFNVTSGYDNGQRSLNQTQRCKGRCQVEANLKESNKNTSLENSDKTTDLDSSVSREKEEFKLKNLHNDSVMVGAVTAVIGASALLAHQNSYVVMETAESSSKSLKESGIRRKEVDKLDEATSKENQNSIVTSLAEKAMSVAGPVVPTKEDGEVDQERLVAMLADLGQKGGALKLVGKLALLWGGIRGAISLTDRLISFLHLSKRPLLQRAGQQIILPDLLSLHVLLAFTLLL</sequence>
<feature type="compositionally biased region" description="Low complexity" evidence="2">
    <location>
        <begin position="966"/>
        <end position="978"/>
    </location>
</feature>
<dbReference type="EMBL" id="JAAARO010000004">
    <property type="protein sequence ID" value="KAF5748392.1"/>
    <property type="molecule type" value="Genomic_DNA"/>
</dbReference>
<dbReference type="FunCoup" id="A0A7J7DPR7">
    <property type="interactions" value="2167"/>
</dbReference>
<dbReference type="InterPro" id="IPR050960">
    <property type="entry name" value="AB_hydrolase_4_sf"/>
</dbReference>
<dbReference type="InParanoid" id="A0A7J7DPR7"/>
<comment type="similarity">
    <text evidence="1">Belongs to the AB hydrolase superfamily. AB hydrolase 4 family.</text>
</comment>
<evidence type="ECO:0000313" key="4">
    <source>
        <dbReference type="EMBL" id="KAF5748392.1"/>
    </source>
</evidence>
<dbReference type="InterPro" id="IPR029058">
    <property type="entry name" value="AB_hydrolase_fold"/>
</dbReference>
<dbReference type="Pfam" id="PF24930">
    <property type="entry name" value="DUF7750"/>
    <property type="match status" value="1"/>
</dbReference>